<accession>A0A8D8YLA4</accession>
<reference evidence="8" key="1">
    <citation type="submission" date="2021-05" db="EMBL/GenBank/DDBJ databases">
        <authorList>
            <person name="Alioto T."/>
            <person name="Alioto T."/>
            <person name="Gomez Garrido J."/>
        </authorList>
    </citation>
    <scope>NUCLEOTIDE SEQUENCE</scope>
</reference>
<evidence type="ECO:0000256" key="7">
    <source>
        <dbReference type="ARBA" id="ARBA00023328"/>
    </source>
</evidence>
<evidence type="ECO:0000313" key="8">
    <source>
        <dbReference type="EMBL" id="CAG6730596.1"/>
    </source>
</evidence>
<dbReference type="GO" id="GO:0005634">
    <property type="term" value="C:nucleus"/>
    <property type="evidence" value="ECO:0007669"/>
    <property type="project" value="UniProtKB-SubCell"/>
</dbReference>
<proteinExistence type="inferred from homology"/>
<evidence type="ECO:0000256" key="5">
    <source>
        <dbReference type="ARBA" id="ARBA00022454"/>
    </source>
</evidence>
<dbReference type="PANTHER" id="PTHR31740">
    <property type="entry name" value="CENTROMERE PROTEIN L"/>
    <property type="match status" value="1"/>
</dbReference>
<comment type="similarity">
    <text evidence="3">Belongs to the CENP-L/IML3 family.</text>
</comment>
<evidence type="ECO:0000256" key="6">
    <source>
        <dbReference type="ARBA" id="ARBA00023242"/>
    </source>
</evidence>
<evidence type="ECO:0000256" key="1">
    <source>
        <dbReference type="ARBA" id="ARBA00004123"/>
    </source>
</evidence>
<protein>
    <recommendedName>
        <fullName evidence="4">Centromere protein L</fullName>
    </recommendedName>
</protein>
<keyword evidence="5" id="KW-0158">Chromosome</keyword>
<keyword evidence="7" id="KW-0137">Centromere</keyword>
<evidence type="ECO:0000256" key="4">
    <source>
        <dbReference type="ARBA" id="ARBA00016380"/>
    </source>
</evidence>
<sequence length="302" mass="35193">MSTYKTLPEFSIDDDIFECFESVSRIVHDVQWKVCLSSPVQEQFLKESCFQTYERKIKSELSKKNLISSCTTCQIKCKVSENGFSLKVIVDREPVLHCLFLGVDQTETNENDTSVMNTRSRKRYKPFTLLLISGRKTYEKLVLPMIEKLLSCQITTLLLSMRDYHWILSITSHNITSSSVFDNLLHLIYSHPTNESKKHKIIMCVEFEKVLSLWNDIFNKFKISEMSISGGMCEKFKASLQEHFQNIFSLDLTKLSLSEIHIEEILKIKINANGPIICMEKREIIPSVLYFLYQMSHNQQSW</sequence>
<keyword evidence="6" id="KW-0539">Nucleus</keyword>
<comment type="subcellular location">
    <subcellularLocation>
        <location evidence="2">Chromosome</location>
        <location evidence="2">Centromere</location>
    </subcellularLocation>
    <subcellularLocation>
        <location evidence="1">Nucleus</location>
    </subcellularLocation>
</comment>
<dbReference type="InterPro" id="IPR025204">
    <property type="entry name" value="CENP-L"/>
</dbReference>
<name>A0A8D8YLA4_9HEMI</name>
<dbReference type="PANTHER" id="PTHR31740:SF2">
    <property type="entry name" value="CENTROMERE PROTEIN L"/>
    <property type="match status" value="1"/>
</dbReference>
<dbReference type="GO" id="GO:0000775">
    <property type="term" value="C:chromosome, centromeric region"/>
    <property type="evidence" value="ECO:0007669"/>
    <property type="project" value="UniProtKB-SubCell"/>
</dbReference>
<dbReference type="EMBL" id="HBUF01381830">
    <property type="protein sequence ID" value="CAG6730596.1"/>
    <property type="molecule type" value="Transcribed_RNA"/>
</dbReference>
<organism evidence="8">
    <name type="scientific">Cacopsylla melanoneura</name>
    <dbReference type="NCBI Taxonomy" id="428564"/>
    <lineage>
        <taxon>Eukaryota</taxon>
        <taxon>Metazoa</taxon>
        <taxon>Ecdysozoa</taxon>
        <taxon>Arthropoda</taxon>
        <taxon>Hexapoda</taxon>
        <taxon>Insecta</taxon>
        <taxon>Pterygota</taxon>
        <taxon>Neoptera</taxon>
        <taxon>Paraneoptera</taxon>
        <taxon>Hemiptera</taxon>
        <taxon>Sternorrhyncha</taxon>
        <taxon>Psylloidea</taxon>
        <taxon>Psyllidae</taxon>
        <taxon>Psyllinae</taxon>
        <taxon>Cacopsylla</taxon>
    </lineage>
</organism>
<dbReference type="EMBL" id="HBUF01381831">
    <property type="protein sequence ID" value="CAG6730597.1"/>
    <property type="molecule type" value="Transcribed_RNA"/>
</dbReference>
<evidence type="ECO:0000256" key="3">
    <source>
        <dbReference type="ARBA" id="ARBA00011060"/>
    </source>
</evidence>
<dbReference type="AlphaFoldDB" id="A0A8D8YLA4"/>
<dbReference type="Pfam" id="PF13092">
    <property type="entry name" value="CENP-L"/>
    <property type="match status" value="1"/>
</dbReference>
<evidence type="ECO:0000256" key="2">
    <source>
        <dbReference type="ARBA" id="ARBA00004584"/>
    </source>
</evidence>